<evidence type="ECO:0000313" key="8">
    <source>
        <dbReference type="EMBL" id="SMC22198.1"/>
    </source>
</evidence>
<keyword evidence="8" id="KW-0808">Transferase</keyword>
<dbReference type="SUPFAM" id="SSF81301">
    <property type="entry name" value="Nucleotidyltransferase"/>
    <property type="match status" value="1"/>
</dbReference>
<evidence type="ECO:0000256" key="1">
    <source>
        <dbReference type="ARBA" id="ARBA00019852"/>
    </source>
</evidence>
<dbReference type="GO" id="GO:0008893">
    <property type="term" value="F:guanosine-3',5'-bis(diphosphate) 3'-diphosphatase activity"/>
    <property type="evidence" value="ECO:0007669"/>
    <property type="project" value="TreeGrafter"/>
</dbReference>
<evidence type="ECO:0000259" key="7">
    <source>
        <dbReference type="PROSITE" id="PS51880"/>
    </source>
</evidence>
<evidence type="ECO:0000259" key="6">
    <source>
        <dbReference type="PROSITE" id="PS51671"/>
    </source>
</evidence>
<dbReference type="NCBIfam" id="TIGR00691">
    <property type="entry name" value="spoT_relA"/>
    <property type="match status" value="1"/>
</dbReference>
<dbReference type="InterPro" id="IPR045600">
    <property type="entry name" value="RelA/SpoT_AH_RIS"/>
</dbReference>
<dbReference type="InterPro" id="IPR002912">
    <property type="entry name" value="ACT_dom"/>
</dbReference>
<dbReference type="Gene3D" id="3.10.20.30">
    <property type="match status" value="1"/>
</dbReference>
<dbReference type="SUPFAM" id="SSF109604">
    <property type="entry name" value="HD-domain/PDEase-like"/>
    <property type="match status" value="1"/>
</dbReference>
<keyword evidence="9" id="KW-1185">Reference proteome</keyword>
<feature type="domain" description="TGS" evidence="7">
    <location>
        <begin position="413"/>
        <end position="474"/>
    </location>
</feature>
<keyword evidence="8" id="KW-0418">Kinase</keyword>
<dbReference type="FunFam" id="3.10.20.30:FF:000002">
    <property type="entry name" value="GTP pyrophosphokinase (RelA/SpoT)"/>
    <property type="match status" value="1"/>
</dbReference>
<dbReference type="RefSeq" id="WP_084090025.1">
    <property type="nucleotide sequence ID" value="NZ_FWXD01000006.1"/>
</dbReference>
<dbReference type="PANTHER" id="PTHR21262:SF31">
    <property type="entry name" value="GTP PYROPHOSPHOKINASE"/>
    <property type="match status" value="1"/>
</dbReference>
<dbReference type="Gene3D" id="1.10.3210.10">
    <property type="entry name" value="Hypothetical protein af1432"/>
    <property type="match status" value="1"/>
</dbReference>
<dbReference type="Pfam" id="PF04607">
    <property type="entry name" value="RelA_SpoT"/>
    <property type="match status" value="1"/>
</dbReference>
<comment type="similarity">
    <text evidence="5">Belongs to the relA/spoT family.</text>
</comment>
<reference evidence="8 9" key="1">
    <citation type="submission" date="2017-04" db="EMBL/GenBank/DDBJ databases">
        <authorList>
            <person name="Afonso C.L."/>
            <person name="Miller P.J."/>
            <person name="Scott M.A."/>
            <person name="Spackman E."/>
            <person name="Goraichik I."/>
            <person name="Dimitrov K.M."/>
            <person name="Suarez D.L."/>
            <person name="Swayne D.E."/>
        </authorList>
    </citation>
    <scope>NUCLEOTIDE SEQUENCE [LARGE SCALE GENOMIC DNA]</scope>
    <source>
        <strain evidence="8 9">DSM 23236</strain>
    </source>
</reference>
<evidence type="ECO:0000256" key="4">
    <source>
        <dbReference type="ARBA" id="ARBA00033308"/>
    </source>
</evidence>
<evidence type="ECO:0000256" key="2">
    <source>
        <dbReference type="ARBA" id="ARBA00029754"/>
    </source>
</evidence>
<dbReference type="OrthoDB" id="9805041at2"/>
<dbReference type="PROSITE" id="PS51880">
    <property type="entry name" value="TGS"/>
    <property type="match status" value="1"/>
</dbReference>
<dbReference type="InterPro" id="IPR012675">
    <property type="entry name" value="Beta-grasp_dom_sf"/>
</dbReference>
<dbReference type="GO" id="GO:0005886">
    <property type="term" value="C:plasma membrane"/>
    <property type="evidence" value="ECO:0007669"/>
    <property type="project" value="TreeGrafter"/>
</dbReference>
<dbReference type="GO" id="GO:0008728">
    <property type="term" value="F:GTP diphosphokinase activity"/>
    <property type="evidence" value="ECO:0007669"/>
    <property type="project" value="TreeGrafter"/>
</dbReference>
<dbReference type="SUPFAM" id="SSF55021">
    <property type="entry name" value="ACT-like"/>
    <property type="match status" value="1"/>
</dbReference>
<dbReference type="GO" id="GO:0042594">
    <property type="term" value="P:response to starvation"/>
    <property type="evidence" value="ECO:0007669"/>
    <property type="project" value="TreeGrafter"/>
</dbReference>
<dbReference type="CDD" id="cd05399">
    <property type="entry name" value="NT_Rel-Spo_like"/>
    <property type="match status" value="1"/>
</dbReference>
<dbReference type="FunFam" id="3.30.460.10:FF:000001">
    <property type="entry name" value="GTP pyrophosphokinase RelA"/>
    <property type="match status" value="1"/>
</dbReference>
<feature type="domain" description="ACT" evidence="6">
    <location>
        <begin position="667"/>
        <end position="738"/>
    </location>
</feature>
<dbReference type="PANTHER" id="PTHR21262">
    <property type="entry name" value="GUANOSINE-3',5'-BIS DIPHOSPHATE 3'-PYROPHOSPHOHYDROLASE"/>
    <property type="match status" value="1"/>
</dbReference>
<name>A0A1W1XEZ7_9NEIS</name>
<dbReference type="Gene3D" id="3.30.70.260">
    <property type="match status" value="1"/>
</dbReference>
<dbReference type="GO" id="GO:0015949">
    <property type="term" value="P:nucleobase-containing small molecule interconversion"/>
    <property type="evidence" value="ECO:0007669"/>
    <property type="project" value="UniProtKB-ARBA"/>
</dbReference>
<dbReference type="STRING" id="1121001.SAMN02745857_01362"/>
<dbReference type="EMBL" id="FWXD01000006">
    <property type="protein sequence ID" value="SMC22198.1"/>
    <property type="molecule type" value="Genomic_DNA"/>
</dbReference>
<dbReference type="CDD" id="cd01668">
    <property type="entry name" value="TGS_RSH"/>
    <property type="match status" value="1"/>
</dbReference>
<dbReference type="Pfam" id="PF19296">
    <property type="entry name" value="RelA_AH_RIS"/>
    <property type="match status" value="1"/>
</dbReference>
<dbReference type="Pfam" id="PF13328">
    <property type="entry name" value="HD_4"/>
    <property type="match status" value="1"/>
</dbReference>
<gene>
    <name evidence="8" type="ORF">SAMN02745857_01362</name>
</gene>
<dbReference type="SUPFAM" id="SSF81271">
    <property type="entry name" value="TGS-like"/>
    <property type="match status" value="1"/>
</dbReference>
<organism evidence="8 9">
    <name type="scientific">Andreprevotia lacus DSM 23236</name>
    <dbReference type="NCBI Taxonomy" id="1121001"/>
    <lineage>
        <taxon>Bacteria</taxon>
        <taxon>Pseudomonadati</taxon>
        <taxon>Pseudomonadota</taxon>
        <taxon>Betaproteobacteria</taxon>
        <taxon>Neisseriales</taxon>
        <taxon>Chitinibacteraceae</taxon>
        <taxon>Andreprevotia</taxon>
    </lineage>
</organism>
<accession>A0A1W1XEZ7</accession>
<dbReference type="SMART" id="SM00954">
    <property type="entry name" value="RelA_SpoT"/>
    <property type="match status" value="1"/>
</dbReference>
<dbReference type="GO" id="GO:0015969">
    <property type="term" value="P:guanosine tetraphosphate metabolic process"/>
    <property type="evidence" value="ECO:0007669"/>
    <property type="project" value="InterPro"/>
</dbReference>
<dbReference type="InterPro" id="IPR012676">
    <property type="entry name" value="TGS-like"/>
</dbReference>
<evidence type="ECO:0000313" key="9">
    <source>
        <dbReference type="Proteomes" id="UP000192761"/>
    </source>
</evidence>
<dbReference type="InterPro" id="IPR033655">
    <property type="entry name" value="TGS_RelA/SpoT"/>
</dbReference>
<proteinExistence type="inferred from homology"/>
<dbReference type="CDD" id="cd04876">
    <property type="entry name" value="ACT_RelA-SpoT"/>
    <property type="match status" value="1"/>
</dbReference>
<dbReference type="Proteomes" id="UP000192761">
    <property type="component" value="Unassembled WGS sequence"/>
</dbReference>
<protein>
    <recommendedName>
        <fullName evidence="1">GTP pyrophosphokinase</fullName>
    </recommendedName>
    <alternativeName>
        <fullName evidence="3">(p)ppGpp synthase</fullName>
    </alternativeName>
    <alternativeName>
        <fullName evidence="2">ATP:GTP 3'-pyrophosphotransferase</fullName>
    </alternativeName>
    <alternativeName>
        <fullName evidence="4">ppGpp synthase I</fullName>
    </alternativeName>
</protein>
<dbReference type="GO" id="GO:0016301">
    <property type="term" value="F:kinase activity"/>
    <property type="evidence" value="ECO:0007669"/>
    <property type="project" value="UniProtKB-KW"/>
</dbReference>
<dbReference type="InterPro" id="IPR004811">
    <property type="entry name" value="RelA/Spo_fam"/>
</dbReference>
<dbReference type="InterPro" id="IPR043519">
    <property type="entry name" value="NT_sf"/>
</dbReference>
<sequence length="738" mass="81591">MVAVTRPLALSIAEAADPTHWLAQLAERYPPAQVERLRTALDWAADVYGDKTQTDICDPLFTHAVAAASIVADLNLDADTVIASLLFAIPDFVPDAHAAVESRLGKEVAQLVDGVDKVRKIRVLANIGARDVTGKPQDAAAQVEAIRKMLLAMVEDIRAVLIKLAWRTQTMHALGGAPAEVQTSIARETLELFAPLANRLGVWQIKWELEDLGFRYLHPDTYKKIAKLLDERRIDREQFISNVLQTLHRELETAGISGANLMGRPKHIYSIWRKMQKKKLDFSELYDIRAVRVLVPELKDCYTVLGIVHNLWQPIPGEFDDYIAHPKGNNYRSLHTAVIGPDDKAVEVQIRTFEMHEHAELGVAAHWRYKEGGKGDAKYEEKIAWLRQLLDWKSDLASDAQLADAFKAELFEDTIYALTPAGRVIALPKGSTPVDFAYHLHTDLGHRCRGAKVNGQIVPLHTALENGQRVEIIAAKEGGPSLDWLHQGYVKSTRAQQKLRAWIRQQNLDVAIENGRAIYDKEAARNGATQANQDAVAQRLGYKGLDELLAGLGHGEVTLRELADALTADAKPVVETTINPDDVIKRARASGQGEGILIEGVDKLMTLLAKCCKPVPPDAVVGFVTKGRGISIHRTDCATLKRLAVASPERLISADWGKHAGSVFSTDLLIEAHDRPSLLRDLSDVMSREKINVTGVNTLSRDTLAKMRFTVEIRSADDLARIRSRLTDVVGVLSVNRA</sequence>
<dbReference type="InterPro" id="IPR007685">
    <property type="entry name" value="RelA_SpoT"/>
</dbReference>
<evidence type="ECO:0000256" key="5">
    <source>
        <dbReference type="RuleBase" id="RU003847"/>
    </source>
</evidence>
<comment type="function">
    <text evidence="5">In eubacteria ppGpp (guanosine 3'-diphosphate 5'-diphosphate) is a mediator of the stringent response that coordinates a variety of cellular activities in response to changes in nutritional abundance.</text>
</comment>
<dbReference type="InterPro" id="IPR004095">
    <property type="entry name" value="TGS"/>
</dbReference>
<dbReference type="PROSITE" id="PS51671">
    <property type="entry name" value="ACT"/>
    <property type="match status" value="1"/>
</dbReference>
<dbReference type="Pfam" id="PF02824">
    <property type="entry name" value="TGS"/>
    <property type="match status" value="1"/>
</dbReference>
<dbReference type="Gene3D" id="3.30.460.10">
    <property type="entry name" value="Beta Polymerase, domain 2"/>
    <property type="match status" value="1"/>
</dbReference>
<dbReference type="Pfam" id="PF13291">
    <property type="entry name" value="ACT_4"/>
    <property type="match status" value="1"/>
</dbReference>
<dbReference type="InterPro" id="IPR045865">
    <property type="entry name" value="ACT-like_dom_sf"/>
</dbReference>
<evidence type="ECO:0000256" key="3">
    <source>
        <dbReference type="ARBA" id="ARBA00032407"/>
    </source>
</evidence>
<dbReference type="AlphaFoldDB" id="A0A1W1XEZ7"/>